<proteinExistence type="predicted"/>
<dbReference type="RefSeq" id="WP_054062761.1">
    <property type="nucleotide sequence ID" value="NZ_JSYZ01000007.1"/>
</dbReference>
<accession>A0A0M9GHP1</accession>
<organism evidence="1 2">
    <name type="scientific">Pseudomonas asplenii</name>
    <dbReference type="NCBI Taxonomy" id="53407"/>
    <lineage>
        <taxon>Bacteria</taxon>
        <taxon>Pseudomonadati</taxon>
        <taxon>Pseudomonadota</taxon>
        <taxon>Gammaproteobacteria</taxon>
        <taxon>Pseudomonadales</taxon>
        <taxon>Pseudomonadaceae</taxon>
        <taxon>Pseudomonas</taxon>
    </lineage>
</organism>
<comment type="caution">
    <text evidence="1">The sequence shown here is derived from an EMBL/GenBank/DDBJ whole genome shotgun (WGS) entry which is preliminary data.</text>
</comment>
<sequence>MYEDRKEHALQAWEKLLEKPESHMNAQEQHEELVRLADEYFDEGFIDGDERAALLGRAARAYANVVEGADDSLIDPAQ</sequence>
<reference evidence="1 2" key="1">
    <citation type="journal article" date="2015" name="PLoS ONE">
        <title>Rice-Infecting Pseudomonas Genomes Are Highly Accessorized and Harbor Multiple Putative Virulence Mechanisms to Cause Sheath Brown Rot.</title>
        <authorList>
            <person name="Quibod I.L."/>
            <person name="Grande G."/>
            <person name="Oreiro E.G."/>
            <person name="Borja F.N."/>
            <person name="Dossa G.S."/>
            <person name="Mauleon R."/>
            <person name="Cruz C.V."/>
            <person name="Oliva R."/>
        </authorList>
    </citation>
    <scope>NUCLEOTIDE SEQUENCE [LARGE SCALE GENOMIC DNA]</scope>
    <source>
        <strain evidence="1 2">IRRI 6609</strain>
    </source>
</reference>
<evidence type="ECO:0000313" key="2">
    <source>
        <dbReference type="Proteomes" id="UP000037931"/>
    </source>
</evidence>
<evidence type="ECO:0000313" key="1">
    <source>
        <dbReference type="EMBL" id="KPA91457.1"/>
    </source>
</evidence>
<gene>
    <name evidence="1" type="ORF">PF66_02340</name>
</gene>
<protein>
    <submittedName>
        <fullName evidence="1">Uncharacterized protein</fullName>
    </submittedName>
</protein>
<dbReference type="STRING" id="50340.PF66_02340"/>
<dbReference type="AlphaFoldDB" id="A0A0M9GHP1"/>
<dbReference type="OrthoDB" id="7004103at2"/>
<dbReference type="Proteomes" id="UP000037931">
    <property type="component" value="Unassembled WGS sequence"/>
</dbReference>
<dbReference type="EMBL" id="JSYZ01000007">
    <property type="protein sequence ID" value="KPA91457.1"/>
    <property type="molecule type" value="Genomic_DNA"/>
</dbReference>
<dbReference type="PATRIC" id="fig|50340.43.peg.5711"/>
<name>A0A0M9GHP1_9PSED</name>
<keyword evidence="2" id="KW-1185">Reference proteome</keyword>